<dbReference type="EMBL" id="VJMH01006808">
    <property type="protein sequence ID" value="KAF0687964.1"/>
    <property type="molecule type" value="Genomic_DNA"/>
</dbReference>
<dbReference type="EMBL" id="CAADRA010006831">
    <property type="protein sequence ID" value="VFT97032.1"/>
    <property type="molecule type" value="Genomic_DNA"/>
</dbReference>
<evidence type="ECO:0000313" key="3">
    <source>
        <dbReference type="EMBL" id="KAF0687964.1"/>
    </source>
</evidence>
<dbReference type="OrthoDB" id="60204at2759"/>
<dbReference type="AlphaFoldDB" id="A0A485LJF4"/>
<dbReference type="SUPFAM" id="SSF54637">
    <property type="entry name" value="Thioesterase/thiol ester dehydrase-isomerase"/>
    <property type="match status" value="2"/>
</dbReference>
<dbReference type="InterPro" id="IPR002539">
    <property type="entry name" value="MaoC-like_dom"/>
</dbReference>
<reference evidence="4 5" key="1">
    <citation type="submission" date="2019-03" db="EMBL/GenBank/DDBJ databases">
        <authorList>
            <person name="Gaulin E."/>
            <person name="Dumas B."/>
        </authorList>
    </citation>
    <scope>NUCLEOTIDE SEQUENCE [LARGE SCALE GENOMIC DNA]</scope>
    <source>
        <strain evidence="4">CBS 568.67</strain>
    </source>
</reference>
<dbReference type="Gene3D" id="3.10.129.10">
    <property type="entry name" value="Hotdog Thioesterase"/>
    <property type="match status" value="2"/>
</dbReference>
<feature type="domain" description="Peroxisomal multifunctional enzyme type 2-like N-terminal" evidence="2">
    <location>
        <begin position="15"/>
        <end position="160"/>
    </location>
</feature>
<dbReference type="PANTHER" id="PTHR13078:SF56">
    <property type="entry name" value="PEROXISOMAL MULTIFUNCTIONAL ENZYME TYPE 2"/>
    <property type="match status" value="1"/>
</dbReference>
<feature type="domain" description="MaoC-like" evidence="1">
    <location>
        <begin position="177"/>
        <end position="291"/>
    </location>
</feature>
<dbReference type="Proteomes" id="UP000332933">
    <property type="component" value="Unassembled WGS sequence"/>
</dbReference>
<name>A0A485LJF4_9STRA</name>
<evidence type="ECO:0000313" key="4">
    <source>
        <dbReference type="EMBL" id="VFT97032.1"/>
    </source>
</evidence>
<proteinExistence type="predicted"/>
<sequence>MTEALLAKGEPFEVAYTQRDLLIYALGIGCGYYPKAEKEAHADLRYTSELNDNFAAFPLYPVALVFKGTSQDTVPYPPPTLAWFPDGMPAHNPMGTLHAEQSIEIHRPLPPAGAKLTVERRAIALHPKGKANALMESEFKIVDDQGLPLCTLVMGSFLRGVEPFDGVGPKAPKKPTMPTRAPDAVLALPTSVSQASIYRLSGDYNPLHVDPEMAQALGFQEPILHGLCSMGVAARALVHLCCDNDPRGFRKMSVRMTKPCLPGETLETRIWRREGTSSVFFQTRVVERDVVILDGGEFVFGPVARL</sequence>
<dbReference type="Pfam" id="PF01575">
    <property type="entry name" value="MaoC_dehydratas"/>
    <property type="match status" value="1"/>
</dbReference>
<accession>A0A485LJF4</accession>
<dbReference type="GO" id="GO:0044594">
    <property type="term" value="F:17-beta-hydroxysteroid dehydrogenase (NAD+) activity"/>
    <property type="evidence" value="ECO:0007669"/>
    <property type="project" value="TreeGrafter"/>
</dbReference>
<keyword evidence="5" id="KW-1185">Reference proteome</keyword>
<evidence type="ECO:0000313" key="5">
    <source>
        <dbReference type="Proteomes" id="UP000332933"/>
    </source>
</evidence>
<organism evidence="4 5">
    <name type="scientific">Aphanomyces stellatus</name>
    <dbReference type="NCBI Taxonomy" id="120398"/>
    <lineage>
        <taxon>Eukaryota</taxon>
        <taxon>Sar</taxon>
        <taxon>Stramenopiles</taxon>
        <taxon>Oomycota</taxon>
        <taxon>Saprolegniomycetes</taxon>
        <taxon>Saprolegniales</taxon>
        <taxon>Verrucalvaceae</taxon>
        <taxon>Aphanomyces</taxon>
    </lineage>
</organism>
<evidence type="ECO:0000259" key="2">
    <source>
        <dbReference type="Pfam" id="PF22622"/>
    </source>
</evidence>
<gene>
    <name evidence="4" type="primary">Aste57867_20345</name>
    <name evidence="3" type="ORF">As57867_020279</name>
    <name evidence="4" type="ORF">ASTE57867_20345</name>
</gene>
<dbReference type="GO" id="GO:0004300">
    <property type="term" value="F:enoyl-CoA hydratase activity"/>
    <property type="evidence" value="ECO:0007669"/>
    <property type="project" value="TreeGrafter"/>
</dbReference>
<dbReference type="CDD" id="cd03448">
    <property type="entry name" value="HDE_HSD"/>
    <property type="match status" value="1"/>
</dbReference>
<dbReference type="GO" id="GO:0006635">
    <property type="term" value="P:fatty acid beta-oxidation"/>
    <property type="evidence" value="ECO:0007669"/>
    <property type="project" value="TreeGrafter"/>
</dbReference>
<dbReference type="Pfam" id="PF22622">
    <property type="entry name" value="MFE-2_hydrat-2_N"/>
    <property type="match status" value="1"/>
</dbReference>
<dbReference type="GO" id="GO:0003857">
    <property type="term" value="F:(3S)-3-hydroxyacyl-CoA dehydrogenase (NAD+) activity"/>
    <property type="evidence" value="ECO:0007669"/>
    <property type="project" value="TreeGrafter"/>
</dbReference>
<dbReference type="PANTHER" id="PTHR13078">
    <property type="entry name" value="PEROXISOMAL MULTIFUNCTIONAL ENZYME TYPE 2-RELATED"/>
    <property type="match status" value="1"/>
</dbReference>
<dbReference type="GO" id="GO:0005777">
    <property type="term" value="C:peroxisome"/>
    <property type="evidence" value="ECO:0007669"/>
    <property type="project" value="TreeGrafter"/>
</dbReference>
<protein>
    <submittedName>
        <fullName evidence="4">Aste57867_20345 protein</fullName>
    </submittedName>
</protein>
<dbReference type="InterPro" id="IPR054357">
    <property type="entry name" value="MFE-2_N"/>
</dbReference>
<reference evidence="3" key="2">
    <citation type="submission" date="2019-06" db="EMBL/GenBank/DDBJ databases">
        <title>Genomics analysis of Aphanomyces spp. identifies a new class of oomycete effector associated with host adaptation.</title>
        <authorList>
            <person name="Gaulin E."/>
        </authorList>
    </citation>
    <scope>NUCLEOTIDE SEQUENCE</scope>
    <source>
        <strain evidence="3">CBS 578.67</strain>
    </source>
</reference>
<dbReference type="InterPro" id="IPR029069">
    <property type="entry name" value="HotDog_dom_sf"/>
</dbReference>
<evidence type="ECO:0000259" key="1">
    <source>
        <dbReference type="Pfam" id="PF01575"/>
    </source>
</evidence>